<evidence type="ECO:0000313" key="2">
    <source>
        <dbReference type="EMBL" id="KAE9351096.1"/>
    </source>
</evidence>
<dbReference type="Proteomes" id="UP000434957">
    <property type="component" value="Unassembled WGS sequence"/>
</dbReference>
<dbReference type="EMBL" id="QXFU01000033">
    <property type="protein sequence ID" value="KAE9047189.1"/>
    <property type="molecule type" value="Genomic_DNA"/>
</dbReference>
<dbReference type="Proteomes" id="UP000435112">
    <property type="component" value="Unassembled WGS sequence"/>
</dbReference>
<proteinExistence type="predicted"/>
<gene>
    <name evidence="1" type="ORF">PR002_g1166</name>
    <name evidence="2" type="ORF">PR003_g5044</name>
</gene>
<evidence type="ECO:0000313" key="4">
    <source>
        <dbReference type="Proteomes" id="UP000435112"/>
    </source>
</evidence>
<dbReference type="AlphaFoldDB" id="A0A6A3NVU4"/>
<reference evidence="1 4" key="1">
    <citation type="submission" date="2018-09" db="EMBL/GenBank/DDBJ databases">
        <title>Genomic investigation of the strawberry pathogen Phytophthora fragariae indicates pathogenicity is determined by transcriptional variation in three key races.</title>
        <authorList>
            <person name="Adams T.M."/>
            <person name="Armitage A.D."/>
            <person name="Sobczyk M.K."/>
            <person name="Bates H.J."/>
            <person name="Dunwell J.M."/>
            <person name="Nellist C.F."/>
            <person name="Harrison R.J."/>
        </authorList>
    </citation>
    <scope>NUCLEOTIDE SEQUENCE [LARGE SCALE GENOMIC DNA]</scope>
    <source>
        <strain evidence="1 4">SCRP324</strain>
        <strain evidence="2 3">SCRP333</strain>
    </source>
</reference>
<dbReference type="EMBL" id="QXFT01000202">
    <property type="protein sequence ID" value="KAE9351096.1"/>
    <property type="molecule type" value="Genomic_DNA"/>
</dbReference>
<evidence type="ECO:0000313" key="3">
    <source>
        <dbReference type="Proteomes" id="UP000434957"/>
    </source>
</evidence>
<protein>
    <submittedName>
        <fullName evidence="1">Uncharacterized protein</fullName>
    </submittedName>
</protein>
<sequence length="80" mass="9112">MDSDDKPDSSSPSYDMYLRAEVSNGVLRYTNFTPQEFDNLWSRVELYVAQHWSTGRGKKPSNSGKDVFFMSISALKHCGK</sequence>
<name>A0A6A3NVU4_9STRA</name>
<dbReference type="OrthoDB" id="93622at2759"/>
<comment type="caution">
    <text evidence="1">The sequence shown here is derived from an EMBL/GenBank/DDBJ whole genome shotgun (WGS) entry which is preliminary data.</text>
</comment>
<evidence type="ECO:0000313" key="1">
    <source>
        <dbReference type="EMBL" id="KAE9047189.1"/>
    </source>
</evidence>
<organism evidence="1 4">
    <name type="scientific">Phytophthora rubi</name>
    <dbReference type="NCBI Taxonomy" id="129364"/>
    <lineage>
        <taxon>Eukaryota</taxon>
        <taxon>Sar</taxon>
        <taxon>Stramenopiles</taxon>
        <taxon>Oomycota</taxon>
        <taxon>Peronosporomycetes</taxon>
        <taxon>Peronosporales</taxon>
        <taxon>Peronosporaceae</taxon>
        <taxon>Phytophthora</taxon>
    </lineage>
</organism>
<keyword evidence="3" id="KW-1185">Reference proteome</keyword>
<accession>A0A6A3NVU4</accession>